<name>L7JY31_TRAHO</name>
<dbReference type="HOGENOM" id="CLU_1111998_0_0_1"/>
<dbReference type="STRING" id="72359.L7JY31"/>
<protein>
    <submittedName>
        <fullName evidence="1">DNA-directed DNA polymerase</fullName>
        <ecNumber evidence="1">2.7.7.7</ecNumber>
    </submittedName>
</protein>
<dbReference type="EC" id="2.7.7.7" evidence="1"/>
<dbReference type="OrthoDB" id="6755010at2759"/>
<proteinExistence type="predicted"/>
<evidence type="ECO:0000313" key="1">
    <source>
        <dbReference type="EMBL" id="ELQ76200.1"/>
    </source>
</evidence>
<dbReference type="EMBL" id="JH993860">
    <property type="protein sequence ID" value="ELQ76200.1"/>
    <property type="molecule type" value="Genomic_DNA"/>
</dbReference>
<reference evidence="1 2" key="1">
    <citation type="journal article" date="2012" name="PLoS Pathog.">
        <title>The genome of the obligate intracellular parasite Trachipleistophora hominis: new insights into microsporidian genome dynamics and reductive evolution.</title>
        <authorList>
            <person name="Heinz E."/>
            <person name="Williams T.A."/>
            <person name="Nakjang S."/>
            <person name="Noel C.J."/>
            <person name="Swan D.C."/>
            <person name="Goldberg A.V."/>
            <person name="Harris S.R."/>
            <person name="Weinmaier T."/>
            <person name="Markert S."/>
            <person name="Becher D."/>
            <person name="Bernhardt J."/>
            <person name="Dagan T."/>
            <person name="Hacker C."/>
            <person name="Lucocq J.M."/>
            <person name="Schweder T."/>
            <person name="Rattei T."/>
            <person name="Hall N."/>
            <person name="Hirt R.P."/>
            <person name="Embley T.M."/>
        </authorList>
    </citation>
    <scope>NUCLEOTIDE SEQUENCE [LARGE SCALE GENOMIC DNA]</scope>
</reference>
<organism evidence="1 2">
    <name type="scientific">Trachipleistophora hominis</name>
    <name type="common">Microsporidian parasite</name>
    <dbReference type="NCBI Taxonomy" id="72359"/>
    <lineage>
        <taxon>Eukaryota</taxon>
        <taxon>Fungi</taxon>
        <taxon>Fungi incertae sedis</taxon>
        <taxon>Microsporidia</taxon>
        <taxon>Pleistophoridae</taxon>
        <taxon>Trachipleistophora</taxon>
    </lineage>
</organism>
<dbReference type="Proteomes" id="UP000011185">
    <property type="component" value="Unassembled WGS sequence"/>
</dbReference>
<dbReference type="VEuPathDB" id="MicrosporidiaDB:THOM_0810"/>
<keyword evidence="1" id="KW-0239">DNA-directed DNA polymerase</keyword>
<keyword evidence="1" id="KW-0548">Nucleotidyltransferase</keyword>
<gene>
    <name evidence="1" type="ORF">THOM_0810</name>
</gene>
<sequence>MLFYVLLVEQISDTKIRIYGKEGRRTDDNSGIIYGNKMAVTLTIEPEYLHYMGLIDKADLLNTNYQTVTRKNYFYTDLPVDLELIKCNKKTLKGAVKSFSEFSSLTEQFIITRKIKGPGILEISDICETNTELITKEENVKFVEHAEYPPLIVGAVFVLDTMLKVNLYRIEDKKHIFIKVINFTDVRNESIDVLVHHNMHLKAIGGVWVIDTFECAKQLMRGRSFCLDEILGRNISENVTKNQHTEQQQL</sequence>
<evidence type="ECO:0000313" key="2">
    <source>
        <dbReference type="Proteomes" id="UP000011185"/>
    </source>
</evidence>
<dbReference type="GO" id="GO:0003887">
    <property type="term" value="F:DNA-directed DNA polymerase activity"/>
    <property type="evidence" value="ECO:0007669"/>
    <property type="project" value="UniProtKB-KW"/>
</dbReference>
<accession>L7JY31</accession>
<dbReference type="InParanoid" id="L7JY31"/>
<keyword evidence="2" id="KW-1185">Reference proteome</keyword>
<keyword evidence="1" id="KW-0808">Transferase</keyword>
<dbReference type="AlphaFoldDB" id="L7JY31"/>